<feature type="region of interest" description="Disordered" evidence="1">
    <location>
        <begin position="55"/>
        <end position="83"/>
    </location>
</feature>
<evidence type="ECO:0000256" key="1">
    <source>
        <dbReference type="SAM" id="MobiDB-lite"/>
    </source>
</evidence>
<dbReference type="Pfam" id="PF13699">
    <property type="entry name" value="eCIS_core"/>
    <property type="match status" value="1"/>
</dbReference>
<protein>
    <recommendedName>
        <fullName evidence="2">eCIS core domain-containing protein</fullName>
    </recommendedName>
</protein>
<evidence type="ECO:0000259" key="2">
    <source>
        <dbReference type="Pfam" id="PF13699"/>
    </source>
</evidence>
<organism evidence="3 4">
    <name type="scientific">Pseudomonas fluorescens</name>
    <dbReference type="NCBI Taxonomy" id="294"/>
    <lineage>
        <taxon>Bacteria</taxon>
        <taxon>Pseudomonadati</taxon>
        <taxon>Pseudomonadota</taxon>
        <taxon>Gammaproteobacteria</taxon>
        <taxon>Pseudomonadales</taxon>
        <taxon>Pseudomonadaceae</taxon>
        <taxon>Pseudomonas</taxon>
    </lineage>
</organism>
<reference evidence="3 4" key="1">
    <citation type="submission" date="2015-09" db="EMBL/GenBank/DDBJ databases">
        <authorList>
            <person name="Jackson K.R."/>
            <person name="Lunt B.L."/>
            <person name="Fisher J.N.B."/>
            <person name="Gardner A.V."/>
            <person name="Bailey M.E."/>
            <person name="Deus L.M."/>
            <person name="Earl A.S."/>
            <person name="Gibby P.D."/>
            <person name="Hartmann K.A."/>
            <person name="Liu J.E."/>
            <person name="Manci A.M."/>
            <person name="Nielsen D.A."/>
            <person name="Solomon M.B."/>
            <person name="Breakwell D.P."/>
            <person name="Burnett S.H."/>
            <person name="Grose J.H."/>
        </authorList>
    </citation>
    <scope>NUCLEOTIDE SEQUENCE [LARGE SCALE GENOMIC DNA]</scope>
    <source>
        <strain evidence="3 4">S613</strain>
    </source>
</reference>
<evidence type="ECO:0000313" key="3">
    <source>
        <dbReference type="EMBL" id="KPU55410.1"/>
    </source>
</evidence>
<dbReference type="OrthoDB" id="292792at2"/>
<comment type="caution">
    <text evidence="3">The sequence shown here is derived from an EMBL/GenBank/DDBJ whole genome shotgun (WGS) entry which is preliminary data.</text>
</comment>
<feature type="compositionally biased region" description="Basic and acidic residues" evidence="1">
    <location>
        <begin position="205"/>
        <end position="217"/>
    </location>
</feature>
<proteinExistence type="predicted"/>
<dbReference type="RefSeq" id="WP_057399646.1">
    <property type="nucleotide sequence ID" value="NZ_LJXB01000089.1"/>
</dbReference>
<dbReference type="PATRIC" id="fig|294.162.peg.4930"/>
<dbReference type="InterPro" id="IPR025295">
    <property type="entry name" value="eCIS_core_dom"/>
</dbReference>
<accession>A0A0P8XH59</accession>
<dbReference type="EMBL" id="LJXB01000089">
    <property type="protein sequence ID" value="KPU55410.1"/>
    <property type="molecule type" value="Genomic_DNA"/>
</dbReference>
<dbReference type="AlphaFoldDB" id="A0A0P8XH59"/>
<dbReference type="Proteomes" id="UP000050349">
    <property type="component" value="Unassembled WGS sequence"/>
</dbReference>
<sequence>MTEHALAPSAERDATPPKTAVRGLLLQRKCACGAGAGNSGECESCAAGRQQNLQRRGNGAQGGQSVPASVNETLARPGRPLDADTRDFMESRFDSDFAAVRIHDDSAAGASARDVDAHAFTVGQDIVFGDCQYQPQSESGRHLLAHELAHTVQQQGLQRSSISNLADQGSQYQRLEREADLAADSVMRGQPLASGVLSQGGARLSRKDAKGKSQDYEVESRYKDLEMTTGHKVTPEKKTTAKVKGKDKELASFDVDFLELHEVKGPVLKEWQSKAKAKALRAIITLQGAKAQEAGLWQMRVSSDELRSRWTNLRGWKMGDALNAAWQKAGGDAEFPRVGGGTCEMDHVIELQVGGDNTQENIQVLDRLDNGMSGSLIKQQVFGLAQAIAQKIEESGEEPPAQIRLVFADSKMKGTGKCGPCCETARKLGKPGKDGRADKSTETLIDYPVVAGGSTRVLRVSEKSKTPPIFESGIPENVAGAEILPGLLLMTLRRVGKGKDTINAMIDNRDRTRLPITLPAKGTGVVLDVAEDGGLTLSEAAKKNAGIAFTYDYLSPGRFTKLDLVPGGVAGEGYITPTKVPLLQRLEVAFSPEYFRLKAPLDKDKLKPPFAGVKITEASLAIDLAPKLKPVGTVAFEFGAAKKIAASKVEVSADENGLVLTGILFVYLPGVDEAKGEIKYQASEWSGGAHIESGQMAGKIPYVKSGAVDVFLKAGKIDASGKVNLELPGGNEASLELNYTRSKWVFQGRGKIKVKSPYLKPIQASLWYDGELFIAKGQAGFAFSGLDGIVDATYENKGGKEKVYGKGDIKIDKGRAKGNIVVELLPNEKIIGKGKLSYEIKKDMVATAGITVDEQQKITFDGELSFPDITLFKRFPEKQEDQPIFSASGSIPIPGASIGPIGLKVKLWGSLGYYYYAGPGVLTGIKATVKFSPFEADPDFSFNLKAKASIPAGGGISGKVGADVVIDLYIAEVGGGLNVEAKAGLEGKAELAGEIAYSKDKFSVDASAYIGGSVVLAAALNARVYAEAGVWRFKVRTEKTWKLLGGTFDTGLSLGVRLPLHYDSIDGFRMPKLSDIKPEPAQINLDPSKMLSNLFGNAKSEEREV</sequence>
<evidence type="ECO:0000313" key="4">
    <source>
        <dbReference type="Proteomes" id="UP000050349"/>
    </source>
</evidence>
<feature type="compositionally biased region" description="Polar residues" evidence="1">
    <location>
        <begin position="63"/>
        <end position="72"/>
    </location>
</feature>
<feature type="domain" description="eCIS core" evidence="2">
    <location>
        <begin position="80"/>
        <end position="156"/>
    </location>
</feature>
<feature type="region of interest" description="Disordered" evidence="1">
    <location>
        <begin position="197"/>
        <end position="217"/>
    </location>
</feature>
<name>A0A0P8XH59_PSEFL</name>
<gene>
    <name evidence="3" type="ORF">AN403_2206</name>
</gene>